<evidence type="ECO:0000313" key="3">
    <source>
        <dbReference type="EMBL" id="MEW9266234.1"/>
    </source>
</evidence>
<dbReference type="EMBL" id="JBFNQN010000011">
    <property type="protein sequence ID" value="MEW9266234.1"/>
    <property type="molecule type" value="Genomic_DNA"/>
</dbReference>
<proteinExistence type="predicted"/>
<evidence type="ECO:0000313" key="4">
    <source>
        <dbReference type="Proteomes" id="UP001555826"/>
    </source>
</evidence>
<protein>
    <recommendedName>
        <fullName evidence="5">2TM domain-containing protein</fullName>
    </recommendedName>
</protein>
<feature type="transmembrane region" description="Helical" evidence="2">
    <location>
        <begin position="52"/>
        <end position="75"/>
    </location>
</feature>
<accession>A0ABV3P9B0</accession>
<dbReference type="RefSeq" id="WP_367639370.1">
    <property type="nucleotide sequence ID" value="NZ_JBFNQN010000011.1"/>
</dbReference>
<gene>
    <name evidence="3" type="ORF">AB1207_15890</name>
</gene>
<reference evidence="3 4" key="1">
    <citation type="submission" date="2024-07" db="EMBL/GenBank/DDBJ databases">
        <authorList>
            <person name="Thanompreechachai J."/>
            <person name="Duangmal K."/>
        </authorList>
    </citation>
    <scope>NUCLEOTIDE SEQUENCE [LARGE SCALE GENOMIC DNA]</scope>
    <source>
        <strain evidence="3 4">KCTC 19886</strain>
    </source>
</reference>
<keyword evidence="2" id="KW-1133">Transmembrane helix</keyword>
<feature type="transmembrane region" description="Helical" evidence="2">
    <location>
        <begin position="29"/>
        <end position="46"/>
    </location>
</feature>
<keyword evidence="2" id="KW-0812">Transmembrane</keyword>
<keyword evidence="4" id="KW-1185">Reference proteome</keyword>
<dbReference type="Proteomes" id="UP001555826">
    <property type="component" value="Unassembled WGS sequence"/>
</dbReference>
<evidence type="ECO:0000256" key="1">
    <source>
        <dbReference type="SAM" id="MobiDB-lite"/>
    </source>
</evidence>
<evidence type="ECO:0008006" key="5">
    <source>
        <dbReference type="Google" id="ProtNLM"/>
    </source>
</evidence>
<organism evidence="3 4">
    <name type="scientific">Kineococcus endophyticus</name>
    <dbReference type="NCBI Taxonomy" id="1181883"/>
    <lineage>
        <taxon>Bacteria</taxon>
        <taxon>Bacillati</taxon>
        <taxon>Actinomycetota</taxon>
        <taxon>Actinomycetes</taxon>
        <taxon>Kineosporiales</taxon>
        <taxon>Kineosporiaceae</taxon>
        <taxon>Kineococcus</taxon>
    </lineage>
</organism>
<feature type="region of interest" description="Disordered" evidence="1">
    <location>
        <begin position="1"/>
        <end position="24"/>
    </location>
</feature>
<name>A0ABV3P9B0_9ACTN</name>
<keyword evidence="2" id="KW-0472">Membrane</keyword>
<sequence>MRASPPQHSDRTTGRPRWRATTTRRQSKTFALLWGVLALVWWLLLASGGNAWWQYVTGAAWTAMAIGHGISWRLWRPEWDRSGSRASGRNR</sequence>
<evidence type="ECO:0000256" key="2">
    <source>
        <dbReference type="SAM" id="Phobius"/>
    </source>
</evidence>
<comment type="caution">
    <text evidence="3">The sequence shown here is derived from an EMBL/GenBank/DDBJ whole genome shotgun (WGS) entry which is preliminary data.</text>
</comment>